<dbReference type="PANTHER" id="PTHR43595:SF2">
    <property type="entry name" value="SMALL RIBOSOMAL SUBUNIT PROTEIN MS42"/>
    <property type="match status" value="1"/>
</dbReference>
<evidence type="ECO:0000259" key="8">
    <source>
        <dbReference type="Pfam" id="PF02777"/>
    </source>
</evidence>
<gene>
    <name evidence="9" type="ORF">SAMN05444350_10258</name>
</gene>
<dbReference type="InterPro" id="IPR019831">
    <property type="entry name" value="Mn/Fe_SOD_N"/>
</dbReference>
<dbReference type="Proteomes" id="UP000184192">
    <property type="component" value="Unassembled WGS sequence"/>
</dbReference>
<reference evidence="10" key="1">
    <citation type="submission" date="2016-11" db="EMBL/GenBank/DDBJ databases">
        <authorList>
            <person name="Varghese N."/>
            <person name="Submissions S."/>
        </authorList>
    </citation>
    <scope>NUCLEOTIDE SEQUENCE [LARGE SCALE GENOMIC DNA]</scope>
    <source>
        <strain evidence="10">DSM 26884</strain>
    </source>
</reference>
<dbReference type="FunFam" id="3.55.40.20:FF:000001">
    <property type="entry name" value="Superoxide dismutase"/>
    <property type="match status" value="1"/>
</dbReference>
<dbReference type="SUPFAM" id="SSF54719">
    <property type="entry name" value="Fe,Mn superoxide dismutase (SOD), C-terminal domain"/>
    <property type="match status" value="1"/>
</dbReference>
<keyword evidence="4 6" id="KW-0560">Oxidoreductase</keyword>
<feature type="binding site" evidence="5">
    <location>
        <position position="196"/>
    </location>
    <ligand>
        <name>Mn(2+)</name>
        <dbReference type="ChEBI" id="CHEBI:29035"/>
    </ligand>
</feature>
<evidence type="ECO:0000256" key="1">
    <source>
        <dbReference type="ARBA" id="ARBA00008714"/>
    </source>
</evidence>
<dbReference type="AlphaFoldDB" id="A0A1M6AWV3"/>
<comment type="similarity">
    <text evidence="1 6">Belongs to the iron/manganese superoxide dismutase family.</text>
</comment>
<feature type="domain" description="Manganese/iron superoxide dismutase N-terminal" evidence="7">
    <location>
        <begin position="35"/>
        <end position="115"/>
    </location>
</feature>
<evidence type="ECO:0000256" key="3">
    <source>
        <dbReference type="ARBA" id="ARBA00022723"/>
    </source>
</evidence>
<dbReference type="GO" id="GO:0005737">
    <property type="term" value="C:cytoplasm"/>
    <property type="evidence" value="ECO:0007669"/>
    <property type="project" value="TreeGrafter"/>
</dbReference>
<dbReference type="Pfam" id="PF00081">
    <property type="entry name" value="Sod_Fe_N"/>
    <property type="match status" value="1"/>
</dbReference>
<dbReference type="PRINTS" id="PR01703">
    <property type="entry name" value="MNSODISMTASE"/>
</dbReference>
<sequence length="227" mass="25723">MKEHLQLIKRYISRNIIQDKFMNTLLTSLMLIIMTHEMPKLPYANNALEPVISQQTIDYHYGKHLQTYVNNLNNLVPGTEYENKDLVTIVATAPDGAIFNNAGQVLNHTLYFLQFSPKPAHSEPTGKLAEAIKRDFGSFDNFKKEFAAASVGLFGSGWAWLSVDKNGKLHITKEANGSNPVRSGLTPLLGFDVWEHAYYLDYQNRRADHVNALWGIIDWDVVGSRMK</sequence>
<dbReference type="EMBL" id="FQZN01000002">
    <property type="protein sequence ID" value="SHI40966.1"/>
    <property type="molecule type" value="Genomic_DNA"/>
</dbReference>
<dbReference type="InterPro" id="IPR036324">
    <property type="entry name" value="Mn/Fe_SOD_N_sf"/>
</dbReference>
<organism evidence="9 10">
    <name type="scientific">Bacteroides stercorirosoris</name>
    <dbReference type="NCBI Taxonomy" id="871324"/>
    <lineage>
        <taxon>Bacteria</taxon>
        <taxon>Pseudomonadati</taxon>
        <taxon>Bacteroidota</taxon>
        <taxon>Bacteroidia</taxon>
        <taxon>Bacteroidales</taxon>
        <taxon>Bacteroidaceae</taxon>
        <taxon>Bacteroides</taxon>
    </lineage>
</organism>
<evidence type="ECO:0000256" key="2">
    <source>
        <dbReference type="ARBA" id="ARBA00012682"/>
    </source>
</evidence>
<name>A0A1M6AWV3_9BACE</name>
<proteinExistence type="inferred from homology"/>
<dbReference type="eggNOG" id="COG0605">
    <property type="taxonomic scope" value="Bacteria"/>
</dbReference>
<dbReference type="InterPro" id="IPR036314">
    <property type="entry name" value="SOD_C_sf"/>
</dbReference>
<comment type="catalytic activity">
    <reaction evidence="6">
        <text>2 superoxide + 2 H(+) = H2O2 + O2</text>
        <dbReference type="Rhea" id="RHEA:20696"/>
        <dbReference type="ChEBI" id="CHEBI:15378"/>
        <dbReference type="ChEBI" id="CHEBI:15379"/>
        <dbReference type="ChEBI" id="CHEBI:16240"/>
        <dbReference type="ChEBI" id="CHEBI:18421"/>
        <dbReference type="EC" id="1.15.1.1"/>
    </reaction>
</comment>
<dbReference type="PIRSF" id="PIRSF000349">
    <property type="entry name" value="SODismutase"/>
    <property type="match status" value="1"/>
</dbReference>
<feature type="binding site" evidence="5">
    <location>
        <position position="108"/>
    </location>
    <ligand>
        <name>Mn(2+)</name>
        <dbReference type="ChEBI" id="CHEBI:29035"/>
    </ligand>
</feature>
<feature type="binding site" evidence="5">
    <location>
        <position position="60"/>
    </location>
    <ligand>
        <name>Mn(2+)</name>
        <dbReference type="ChEBI" id="CHEBI:29035"/>
    </ligand>
</feature>
<dbReference type="EC" id="1.15.1.1" evidence="2 6"/>
<dbReference type="Gene3D" id="1.10.287.990">
    <property type="entry name" value="Fe,Mn superoxide dismutase (SOD) domain"/>
    <property type="match status" value="1"/>
</dbReference>
<dbReference type="GO" id="GO:0046872">
    <property type="term" value="F:metal ion binding"/>
    <property type="evidence" value="ECO:0007669"/>
    <property type="project" value="UniProtKB-KW"/>
</dbReference>
<dbReference type="PROSITE" id="PS00088">
    <property type="entry name" value="SOD_MN"/>
    <property type="match status" value="1"/>
</dbReference>
<dbReference type="Pfam" id="PF02777">
    <property type="entry name" value="Sod_Fe_C"/>
    <property type="match status" value="1"/>
</dbReference>
<dbReference type="Gene3D" id="3.55.40.20">
    <property type="entry name" value="Iron/manganese superoxide dismutase, C-terminal domain"/>
    <property type="match status" value="1"/>
</dbReference>
<protein>
    <recommendedName>
        <fullName evidence="2 6">Superoxide dismutase</fullName>
        <ecNumber evidence="2 6">1.15.1.1</ecNumber>
    </recommendedName>
</protein>
<dbReference type="InterPro" id="IPR001189">
    <property type="entry name" value="Mn/Fe_SOD"/>
</dbReference>
<dbReference type="GO" id="GO:0004784">
    <property type="term" value="F:superoxide dismutase activity"/>
    <property type="evidence" value="ECO:0007669"/>
    <property type="project" value="UniProtKB-EC"/>
</dbReference>
<dbReference type="InterPro" id="IPR019833">
    <property type="entry name" value="Mn/Fe_SOD_BS"/>
</dbReference>
<feature type="binding site" evidence="5">
    <location>
        <position position="192"/>
    </location>
    <ligand>
        <name>Mn(2+)</name>
        <dbReference type="ChEBI" id="CHEBI:29035"/>
    </ligand>
</feature>
<feature type="domain" description="Manganese/iron superoxide dismutase C-terminal" evidence="8">
    <location>
        <begin position="124"/>
        <end position="224"/>
    </location>
</feature>
<evidence type="ECO:0000256" key="4">
    <source>
        <dbReference type="ARBA" id="ARBA00023002"/>
    </source>
</evidence>
<keyword evidence="10" id="KW-1185">Reference proteome</keyword>
<comment type="function">
    <text evidence="6">Destroys radicals which are normally produced within the cells and which are toxic to biological systems.</text>
</comment>
<dbReference type="FunFam" id="1.10.287.990:FF:000003">
    <property type="entry name" value="Superoxide dismutase"/>
    <property type="match status" value="1"/>
</dbReference>
<dbReference type="InterPro" id="IPR019832">
    <property type="entry name" value="Mn/Fe_SOD_C"/>
</dbReference>
<evidence type="ECO:0000313" key="9">
    <source>
        <dbReference type="EMBL" id="SHI40966.1"/>
    </source>
</evidence>
<evidence type="ECO:0000256" key="5">
    <source>
        <dbReference type="PIRSR" id="PIRSR000349-1"/>
    </source>
</evidence>
<keyword evidence="3 5" id="KW-0479">Metal-binding</keyword>
<dbReference type="SUPFAM" id="SSF46609">
    <property type="entry name" value="Fe,Mn superoxide dismutase (SOD), N-terminal domain"/>
    <property type="match status" value="1"/>
</dbReference>
<dbReference type="PANTHER" id="PTHR43595">
    <property type="entry name" value="37S RIBOSOMAL PROTEIN S26, MITOCHONDRIAL"/>
    <property type="match status" value="1"/>
</dbReference>
<accession>A0A1M6AWV3</accession>
<evidence type="ECO:0000313" key="10">
    <source>
        <dbReference type="Proteomes" id="UP000184192"/>
    </source>
</evidence>
<evidence type="ECO:0000256" key="6">
    <source>
        <dbReference type="RuleBase" id="RU000414"/>
    </source>
</evidence>
<evidence type="ECO:0000259" key="7">
    <source>
        <dbReference type="Pfam" id="PF00081"/>
    </source>
</evidence>